<proteinExistence type="inferred from homology"/>
<dbReference type="AlphaFoldDB" id="A0AAU9EA60"/>
<dbReference type="PANTHER" id="PTHR46268">
    <property type="entry name" value="STRESS RESPONSE PROTEIN NHAX"/>
    <property type="match status" value="1"/>
</dbReference>
<dbReference type="PANTHER" id="PTHR46268:SF27">
    <property type="entry name" value="UNIVERSAL STRESS PROTEIN RV2623"/>
    <property type="match status" value="1"/>
</dbReference>
<evidence type="ECO:0000313" key="3">
    <source>
        <dbReference type="EMBL" id="BEQ14011.1"/>
    </source>
</evidence>
<keyword evidence="4" id="KW-1185">Reference proteome</keyword>
<dbReference type="Gene3D" id="3.40.50.620">
    <property type="entry name" value="HUPs"/>
    <property type="match status" value="1"/>
</dbReference>
<accession>A0AAU9EA60</accession>
<dbReference type="KEGG" id="dmp:FAK_10770"/>
<gene>
    <name evidence="3" type="primary">usp-2</name>
    <name evidence="3" type="ORF">FAK_10770</name>
</gene>
<dbReference type="CDD" id="cd00293">
    <property type="entry name" value="USP-like"/>
    <property type="match status" value="1"/>
</dbReference>
<evidence type="ECO:0000259" key="2">
    <source>
        <dbReference type="Pfam" id="PF00582"/>
    </source>
</evidence>
<dbReference type="InterPro" id="IPR014729">
    <property type="entry name" value="Rossmann-like_a/b/a_fold"/>
</dbReference>
<dbReference type="SUPFAM" id="SSF52402">
    <property type="entry name" value="Adenine nucleotide alpha hydrolases-like"/>
    <property type="match status" value="1"/>
</dbReference>
<evidence type="ECO:0000256" key="1">
    <source>
        <dbReference type="ARBA" id="ARBA00008791"/>
    </source>
</evidence>
<name>A0AAU9EA60_9BACT</name>
<dbReference type="RefSeq" id="WP_338605738.1">
    <property type="nucleotide sequence ID" value="NZ_AP028679.1"/>
</dbReference>
<protein>
    <submittedName>
        <fullName evidence="3">Universal stress protein</fullName>
    </submittedName>
</protein>
<dbReference type="Proteomes" id="UP001366166">
    <property type="component" value="Chromosome"/>
</dbReference>
<sequence>MSPQPIHKVLCSIDFSEFSPEVLAQAVVLAQKYGAELLVVNVVNEKAYEELERVSGRLAMLDGVAAKAIEAEEEHRAGMMRDLLAGLKKEGEPLAGVEHSSRIAVGLPYERILEVAEEFGADLIVMGARGRTSFSKALRFGSTAEKIFRRATCKVMFVR</sequence>
<dbReference type="InterPro" id="IPR006016">
    <property type="entry name" value="UspA"/>
</dbReference>
<dbReference type="Pfam" id="PF00582">
    <property type="entry name" value="Usp"/>
    <property type="match status" value="1"/>
</dbReference>
<reference evidence="4" key="1">
    <citation type="journal article" date="2023" name="Arch. Microbiol.">
        <title>Desulfoferula mesophilus gen. nov. sp. nov., a mesophilic sulfate-reducing bacterium isolated from a brackish lake sediment.</title>
        <authorList>
            <person name="Watanabe T."/>
            <person name="Yabe T."/>
            <person name="Tsuji J.M."/>
            <person name="Fukui M."/>
        </authorList>
    </citation>
    <scope>NUCLEOTIDE SEQUENCE [LARGE SCALE GENOMIC DNA]</scope>
    <source>
        <strain evidence="4">12FAK</strain>
    </source>
</reference>
<organism evidence="3 4">
    <name type="scientific">Desulfoferula mesophila</name>
    <dbReference type="NCBI Taxonomy" id="3058419"/>
    <lineage>
        <taxon>Bacteria</taxon>
        <taxon>Pseudomonadati</taxon>
        <taxon>Thermodesulfobacteriota</taxon>
        <taxon>Desulfarculia</taxon>
        <taxon>Desulfarculales</taxon>
        <taxon>Desulfarculaceae</taxon>
        <taxon>Desulfoferula</taxon>
    </lineage>
</organism>
<dbReference type="EMBL" id="AP028679">
    <property type="protein sequence ID" value="BEQ14011.1"/>
    <property type="molecule type" value="Genomic_DNA"/>
</dbReference>
<comment type="similarity">
    <text evidence="1">Belongs to the universal stress protein A family.</text>
</comment>
<evidence type="ECO:0000313" key="4">
    <source>
        <dbReference type="Proteomes" id="UP001366166"/>
    </source>
</evidence>
<feature type="domain" description="UspA" evidence="2">
    <location>
        <begin position="6"/>
        <end position="159"/>
    </location>
</feature>